<keyword evidence="1" id="KW-1133">Transmembrane helix</keyword>
<dbReference type="AlphaFoldDB" id="A0A2M8P3C9"/>
<evidence type="ECO:0000313" key="3">
    <source>
        <dbReference type="Proteomes" id="UP000228921"/>
    </source>
</evidence>
<evidence type="ECO:0000256" key="1">
    <source>
        <dbReference type="SAM" id="Phobius"/>
    </source>
</evidence>
<dbReference type="Proteomes" id="UP000228921">
    <property type="component" value="Unassembled WGS sequence"/>
</dbReference>
<protein>
    <submittedName>
        <fullName evidence="2">Uncharacterized protein</fullName>
    </submittedName>
</protein>
<dbReference type="EMBL" id="PGTK01000001">
    <property type="protein sequence ID" value="PJF32055.1"/>
    <property type="molecule type" value="Genomic_DNA"/>
</dbReference>
<feature type="transmembrane region" description="Helical" evidence="1">
    <location>
        <begin position="143"/>
        <end position="163"/>
    </location>
</feature>
<sequence>MLDNYMQLTEQQRRELVPAQPSIWHFYEKLSRRLILWNIINFGTGVILQAFTSFWRGVGSQAIGWSVVNFAIGFFGQRGNERRAAKPDSHMPERMAREARNIRAILWLNAGLDILYMLGGWSWARRAAQTGGANAEYQRGMGIGIVIQGGLLFIWDVINALLVPRYEKRD</sequence>
<proteinExistence type="predicted"/>
<accession>A0A2M8P3C9</accession>
<keyword evidence="1" id="KW-0472">Membrane</keyword>
<comment type="caution">
    <text evidence="2">The sequence shown here is derived from an EMBL/GenBank/DDBJ whole genome shotgun (WGS) entry which is preliminary data.</text>
</comment>
<feature type="transmembrane region" description="Helical" evidence="1">
    <location>
        <begin position="58"/>
        <end position="76"/>
    </location>
</feature>
<reference evidence="2 3" key="1">
    <citation type="submission" date="2017-11" db="EMBL/GenBank/DDBJ databases">
        <title>Evolution of Phototrophy in the Chloroflexi Phylum Driven by Horizontal Gene Transfer.</title>
        <authorList>
            <person name="Ward L.M."/>
            <person name="Hemp J."/>
            <person name="Shih P.M."/>
            <person name="Mcglynn S.E."/>
            <person name="Fischer W."/>
        </authorList>
    </citation>
    <scope>NUCLEOTIDE SEQUENCE [LARGE SCALE GENOMIC DNA]</scope>
    <source>
        <strain evidence="2">CP2_2F</strain>
    </source>
</reference>
<name>A0A2M8P3C9_9CHLR</name>
<keyword evidence="1" id="KW-0812">Transmembrane</keyword>
<evidence type="ECO:0000313" key="2">
    <source>
        <dbReference type="EMBL" id="PJF32055.1"/>
    </source>
</evidence>
<feature type="transmembrane region" description="Helical" evidence="1">
    <location>
        <begin position="104"/>
        <end position="123"/>
    </location>
</feature>
<dbReference type="InterPro" id="IPR054261">
    <property type="entry name" value="DUF6992"/>
</dbReference>
<gene>
    <name evidence="2" type="ORF">CUN51_00040</name>
</gene>
<dbReference type="Pfam" id="PF22503">
    <property type="entry name" value="DUF6992"/>
    <property type="match status" value="1"/>
</dbReference>
<feature type="transmembrane region" description="Helical" evidence="1">
    <location>
        <begin position="34"/>
        <end position="52"/>
    </location>
</feature>
<organism evidence="2 3">
    <name type="scientific">Candidatus Thermofonsia Clade 1 bacterium</name>
    <dbReference type="NCBI Taxonomy" id="2364210"/>
    <lineage>
        <taxon>Bacteria</taxon>
        <taxon>Bacillati</taxon>
        <taxon>Chloroflexota</taxon>
        <taxon>Candidatus Thermofontia</taxon>
        <taxon>Candidatus Thermofonsia Clade 1</taxon>
    </lineage>
</organism>